<proteinExistence type="predicted"/>
<evidence type="ECO:0000259" key="1">
    <source>
        <dbReference type="Pfam" id="PF09851"/>
    </source>
</evidence>
<name>A0ABS4G1G0_9CLOT</name>
<feature type="domain" description="SHOCT" evidence="1">
    <location>
        <begin position="40"/>
        <end position="60"/>
    </location>
</feature>
<keyword evidence="3" id="KW-1185">Reference proteome</keyword>
<dbReference type="EMBL" id="JAGGKC010000005">
    <property type="protein sequence ID" value="MBP1918387.1"/>
    <property type="molecule type" value="Genomic_DNA"/>
</dbReference>
<protein>
    <submittedName>
        <fullName evidence="2">Membrane protein</fullName>
    </submittedName>
</protein>
<evidence type="ECO:0000313" key="3">
    <source>
        <dbReference type="Proteomes" id="UP001519271"/>
    </source>
</evidence>
<reference evidence="2 3" key="1">
    <citation type="submission" date="2021-03" db="EMBL/GenBank/DDBJ databases">
        <title>Genomic Encyclopedia of Type Strains, Phase IV (KMG-IV): sequencing the most valuable type-strain genomes for metagenomic binning, comparative biology and taxonomic classification.</title>
        <authorList>
            <person name="Goeker M."/>
        </authorList>
    </citation>
    <scope>NUCLEOTIDE SEQUENCE [LARGE SCALE GENOMIC DNA]</scope>
    <source>
        <strain evidence="2 3">DSM 6139</strain>
    </source>
</reference>
<dbReference type="Proteomes" id="UP001519271">
    <property type="component" value="Unassembled WGS sequence"/>
</dbReference>
<dbReference type="InterPro" id="IPR018649">
    <property type="entry name" value="SHOCT"/>
</dbReference>
<gene>
    <name evidence="2" type="ORF">J2Z34_000859</name>
</gene>
<dbReference type="Pfam" id="PF09851">
    <property type="entry name" value="SHOCT"/>
    <property type="match status" value="1"/>
</dbReference>
<sequence length="66" mass="8213">MKMMFFPILLVILLFMYFSDSHGGRRRYDDYREDRGRASEILDRRFAEGDITEEEYLRRRSMLRER</sequence>
<comment type="caution">
    <text evidence="2">The sequence shown here is derived from an EMBL/GenBank/DDBJ whole genome shotgun (WGS) entry which is preliminary data.</text>
</comment>
<accession>A0ABS4G1G0</accession>
<evidence type="ECO:0000313" key="2">
    <source>
        <dbReference type="EMBL" id="MBP1918387.1"/>
    </source>
</evidence>
<organism evidence="2 3">
    <name type="scientific">Youngiibacter multivorans</name>
    <dbReference type="NCBI Taxonomy" id="937251"/>
    <lineage>
        <taxon>Bacteria</taxon>
        <taxon>Bacillati</taxon>
        <taxon>Bacillota</taxon>
        <taxon>Clostridia</taxon>
        <taxon>Eubacteriales</taxon>
        <taxon>Clostridiaceae</taxon>
        <taxon>Youngiibacter</taxon>
    </lineage>
</organism>